<sequence length="99" mass="11146">MKVRSLEPPPYSSDLPPNLDSKNLSEISCKFHFASKLPKFVGPRWPGRVLVSRSLDTRWVCSAVEDRGLVHAKSFGGKRPHADANLESFRYHTMTAYDG</sequence>
<protein>
    <submittedName>
        <fullName evidence="1">Uncharacterized protein</fullName>
    </submittedName>
</protein>
<gene>
    <name evidence="1" type="ORF">AVEN_212791_1</name>
</gene>
<proteinExistence type="predicted"/>
<dbReference type="AlphaFoldDB" id="A0A4Y2WS40"/>
<name>A0A4Y2WS40_ARAVE</name>
<evidence type="ECO:0000313" key="1">
    <source>
        <dbReference type="EMBL" id="GBO39961.1"/>
    </source>
</evidence>
<dbReference type="EMBL" id="BGPR01065115">
    <property type="protein sequence ID" value="GBO39961.1"/>
    <property type="molecule type" value="Genomic_DNA"/>
</dbReference>
<keyword evidence="2" id="KW-1185">Reference proteome</keyword>
<reference evidence="1 2" key="1">
    <citation type="journal article" date="2019" name="Sci. Rep.">
        <title>Orb-weaving spider Araneus ventricosus genome elucidates the spidroin gene catalogue.</title>
        <authorList>
            <person name="Kono N."/>
            <person name="Nakamura H."/>
            <person name="Ohtoshi R."/>
            <person name="Moran D.A.P."/>
            <person name="Shinohara A."/>
            <person name="Yoshida Y."/>
            <person name="Fujiwara M."/>
            <person name="Mori M."/>
            <person name="Tomita M."/>
            <person name="Arakawa K."/>
        </authorList>
    </citation>
    <scope>NUCLEOTIDE SEQUENCE [LARGE SCALE GENOMIC DNA]</scope>
</reference>
<evidence type="ECO:0000313" key="2">
    <source>
        <dbReference type="Proteomes" id="UP000499080"/>
    </source>
</evidence>
<comment type="caution">
    <text evidence="1">The sequence shown here is derived from an EMBL/GenBank/DDBJ whole genome shotgun (WGS) entry which is preliminary data.</text>
</comment>
<organism evidence="1 2">
    <name type="scientific">Araneus ventricosus</name>
    <name type="common">Orbweaver spider</name>
    <name type="synonym">Epeira ventricosa</name>
    <dbReference type="NCBI Taxonomy" id="182803"/>
    <lineage>
        <taxon>Eukaryota</taxon>
        <taxon>Metazoa</taxon>
        <taxon>Ecdysozoa</taxon>
        <taxon>Arthropoda</taxon>
        <taxon>Chelicerata</taxon>
        <taxon>Arachnida</taxon>
        <taxon>Araneae</taxon>
        <taxon>Araneomorphae</taxon>
        <taxon>Entelegynae</taxon>
        <taxon>Araneoidea</taxon>
        <taxon>Araneidae</taxon>
        <taxon>Araneus</taxon>
    </lineage>
</organism>
<accession>A0A4Y2WS40</accession>
<dbReference type="Proteomes" id="UP000499080">
    <property type="component" value="Unassembled WGS sequence"/>
</dbReference>